<keyword evidence="8" id="KW-1185">Reference proteome</keyword>
<dbReference type="PANTHER" id="PTHR31719:SF157">
    <property type="entry name" value="NAC TRANSCRIPTION FACTOR-LIKE PROTEIN"/>
    <property type="match status" value="1"/>
</dbReference>
<keyword evidence="3" id="KW-0238">DNA-binding</keyword>
<keyword evidence="5" id="KW-0539">Nucleus</keyword>
<evidence type="ECO:0000256" key="1">
    <source>
        <dbReference type="ARBA" id="ARBA00004123"/>
    </source>
</evidence>
<reference evidence="7 8" key="1">
    <citation type="submission" date="2024-02" db="EMBL/GenBank/DDBJ databases">
        <authorList>
            <person name="Vignale AGUSTIN F."/>
            <person name="Sosa J E."/>
            <person name="Modenutti C."/>
        </authorList>
    </citation>
    <scope>NUCLEOTIDE SEQUENCE [LARGE SCALE GENOMIC DNA]</scope>
</reference>
<dbReference type="InterPro" id="IPR003441">
    <property type="entry name" value="NAC-dom"/>
</dbReference>
<dbReference type="GO" id="GO:0005634">
    <property type="term" value="C:nucleus"/>
    <property type="evidence" value="ECO:0007669"/>
    <property type="project" value="UniProtKB-SubCell"/>
</dbReference>
<dbReference type="Proteomes" id="UP001642360">
    <property type="component" value="Unassembled WGS sequence"/>
</dbReference>
<keyword evidence="2" id="KW-0805">Transcription regulation</keyword>
<evidence type="ECO:0000259" key="6">
    <source>
        <dbReference type="PROSITE" id="PS51005"/>
    </source>
</evidence>
<accession>A0ABC8TYA8</accession>
<keyword evidence="4" id="KW-0804">Transcription</keyword>
<proteinExistence type="predicted"/>
<evidence type="ECO:0000256" key="4">
    <source>
        <dbReference type="ARBA" id="ARBA00023163"/>
    </source>
</evidence>
<sequence length="355" mass="40021">MDTEPISSFEFPPGFRFHPSDEELIIHYLLNKLNSRPLPASVIAEIELYNYNPWELPKKALFGENEWYFFSPRDRKYPNGVRPNRTAASGYWKATGTDKPIISSSGSKRIGVKKALVFYSGRPPKGVKTEWIMNEYRLPGTTSRQSRLKESMRLDDWVLCRVRQKGNMSKNAWEVQYNTTPSKQVGIGYLHQIEELPSAYTDTTTTPDINLTDFNFPKDCTLLASLLAGQNVHPIQTVSATANSHNSFINATNNSGGSVYGNGSGKMNTTHHLTNSLFEGFFNPSKGKTDMIHSTKTTNNGKNDDAVPRNMMLNDGMSFYNQNRARGDIFKANPLITFMNLQELTDSAFLEKYLG</sequence>
<dbReference type="SUPFAM" id="SSF101941">
    <property type="entry name" value="NAC domain"/>
    <property type="match status" value="1"/>
</dbReference>
<dbReference type="PROSITE" id="PS51005">
    <property type="entry name" value="NAC"/>
    <property type="match status" value="1"/>
</dbReference>
<dbReference type="GO" id="GO:0003677">
    <property type="term" value="F:DNA binding"/>
    <property type="evidence" value="ECO:0007669"/>
    <property type="project" value="UniProtKB-KW"/>
</dbReference>
<name>A0ABC8TYA8_9AQUA</name>
<organism evidence="7 8">
    <name type="scientific">Ilex paraguariensis</name>
    <name type="common">yerba mate</name>
    <dbReference type="NCBI Taxonomy" id="185542"/>
    <lineage>
        <taxon>Eukaryota</taxon>
        <taxon>Viridiplantae</taxon>
        <taxon>Streptophyta</taxon>
        <taxon>Embryophyta</taxon>
        <taxon>Tracheophyta</taxon>
        <taxon>Spermatophyta</taxon>
        <taxon>Magnoliopsida</taxon>
        <taxon>eudicotyledons</taxon>
        <taxon>Gunneridae</taxon>
        <taxon>Pentapetalae</taxon>
        <taxon>asterids</taxon>
        <taxon>campanulids</taxon>
        <taxon>Aquifoliales</taxon>
        <taxon>Aquifoliaceae</taxon>
        <taxon>Ilex</taxon>
    </lineage>
</organism>
<dbReference type="Gene3D" id="2.170.150.80">
    <property type="entry name" value="NAC domain"/>
    <property type="match status" value="1"/>
</dbReference>
<dbReference type="EMBL" id="CAUOFW020006358">
    <property type="protein sequence ID" value="CAK9174397.1"/>
    <property type="molecule type" value="Genomic_DNA"/>
</dbReference>
<evidence type="ECO:0000313" key="7">
    <source>
        <dbReference type="EMBL" id="CAK9174397.1"/>
    </source>
</evidence>
<dbReference type="PANTHER" id="PTHR31719">
    <property type="entry name" value="NAC TRANSCRIPTION FACTOR 56"/>
    <property type="match status" value="1"/>
</dbReference>
<dbReference type="InterPro" id="IPR036093">
    <property type="entry name" value="NAC_dom_sf"/>
</dbReference>
<evidence type="ECO:0000256" key="5">
    <source>
        <dbReference type="ARBA" id="ARBA00023242"/>
    </source>
</evidence>
<dbReference type="FunFam" id="2.170.150.80:FF:000008">
    <property type="entry name" value="NAC domain-containing protein 72-like"/>
    <property type="match status" value="1"/>
</dbReference>
<feature type="domain" description="NAC" evidence="6">
    <location>
        <begin position="11"/>
        <end position="165"/>
    </location>
</feature>
<evidence type="ECO:0000256" key="2">
    <source>
        <dbReference type="ARBA" id="ARBA00023015"/>
    </source>
</evidence>
<gene>
    <name evidence="7" type="ORF">ILEXP_LOCUS44140</name>
</gene>
<dbReference type="Pfam" id="PF02365">
    <property type="entry name" value="NAM"/>
    <property type="match status" value="1"/>
</dbReference>
<evidence type="ECO:0000256" key="3">
    <source>
        <dbReference type="ARBA" id="ARBA00023125"/>
    </source>
</evidence>
<protein>
    <recommendedName>
        <fullName evidence="6">NAC domain-containing protein</fullName>
    </recommendedName>
</protein>
<dbReference type="AlphaFoldDB" id="A0ABC8TYA8"/>
<comment type="subcellular location">
    <subcellularLocation>
        <location evidence="1">Nucleus</location>
    </subcellularLocation>
</comment>
<dbReference type="GO" id="GO:0006355">
    <property type="term" value="P:regulation of DNA-templated transcription"/>
    <property type="evidence" value="ECO:0007669"/>
    <property type="project" value="UniProtKB-ARBA"/>
</dbReference>
<evidence type="ECO:0000313" key="8">
    <source>
        <dbReference type="Proteomes" id="UP001642360"/>
    </source>
</evidence>
<comment type="caution">
    <text evidence="7">The sequence shown here is derived from an EMBL/GenBank/DDBJ whole genome shotgun (WGS) entry which is preliminary data.</text>
</comment>